<proteinExistence type="predicted"/>
<dbReference type="OrthoDB" id="5561659at2759"/>
<dbReference type="PANTHER" id="PTHR23240:SF8">
    <property type="entry name" value="PROTEIN ARTEMIS"/>
    <property type="match status" value="1"/>
</dbReference>
<dbReference type="Gene3D" id="3.60.15.10">
    <property type="entry name" value="Ribonuclease Z/Hydroxyacylglutathione hydrolase-like"/>
    <property type="match status" value="1"/>
</dbReference>
<gene>
    <name evidence="5" type="ORF">TRICI_001136</name>
</gene>
<feature type="compositionally biased region" description="Polar residues" evidence="4">
    <location>
        <begin position="413"/>
        <end position="423"/>
    </location>
</feature>
<evidence type="ECO:0000256" key="3">
    <source>
        <dbReference type="ARBA" id="ARBA00022839"/>
    </source>
</evidence>
<evidence type="ECO:0008006" key="7">
    <source>
        <dbReference type="Google" id="ProtNLM"/>
    </source>
</evidence>
<keyword evidence="3" id="KW-0269">Exonuclease</keyword>
<dbReference type="InterPro" id="IPR036866">
    <property type="entry name" value="RibonucZ/Hydroxyglut_hydro"/>
</dbReference>
<accession>A0A642V996</accession>
<evidence type="ECO:0000256" key="1">
    <source>
        <dbReference type="ARBA" id="ARBA00022722"/>
    </source>
</evidence>
<keyword evidence="2" id="KW-0378">Hydrolase</keyword>
<dbReference type="GO" id="GO:0003684">
    <property type="term" value="F:damaged DNA binding"/>
    <property type="evidence" value="ECO:0007669"/>
    <property type="project" value="TreeGrafter"/>
</dbReference>
<keyword evidence="6" id="KW-1185">Reference proteome</keyword>
<evidence type="ECO:0000313" key="5">
    <source>
        <dbReference type="EMBL" id="KAA8916710.1"/>
    </source>
</evidence>
<evidence type="ECO:0000256" key="2">
    <source>
        <dbReference type="ARBA" id="ARBA00022801"/>
    </source>
</evidence>
<dbReference type="SUPFAM" id="SSF56281">
    <property type="entry name" value="Metallo-hydrolase/oxidoreductase"/>
    <property type="match status" value="1"/>
</dbReference>
<evidence type="ECO:0000256" key="4">
    <source>
        <dbReference type="SAM" id="MobiDB-lite"/>
    </source>
</evidence>
<dbReference type="GO" id="GO:0036297">
    <property type="term" value="P:interstrand cross-link repair"/>
    <property type="evidence" value="ECO:0007669"/>
    <property type="project" value="TreeGrafter"/>
</dbReference>
<dbReference type="VEuPathDB" id="FungiDB:TRICI_001136"/>
<comment type="caution">
    <text evidence="5">The sequence shown here is derived from an EMBL/GenBank/DDBJ whole genome shotgun (WGS) entry which is preliminary data.</text>
</comment>
<dbReference type="Proteomes" id="UP000761534">
    <property type="component" value="Unassembled WGS sequence"/>
</dbReference>
<dbReference type="GO" id="GO:0000723">
    <property type="term" value="P:telomere maintenance"/>
    <property type="evidence" value="ECO:0007669"/>
    <property type="project" value="TreeGrafter"/>
</dbReference>
<dbReference type="AlphaFoldDB" id="A0A642V996"/>
<evidence type="ECO:0000313" key="6">
    <source>
        <dbReference type="Proteomes" id="UP000761534"/>
    </source>
</evidence>
<reference evidence="5" key="1">
    <citation type="journal article" date="2019" name="G3 (Bethesda)">
        <title>Genome Assemblies of Two Rare Opportunistic Yeast Pathogens: Diutina rugosa (syn. Candida rugosa) and Trichomonascus ciferrii (syn. Candida ciferrii).</title>
        <authorList>
            <person name="Mixao V."/>
            <person name="Saus E."/>
            <person name="Hansen A.P."/>
            <person name="Lass-Florl C."/>
            <person name="Gabaldon T."/>
        </authorList>
    </citation>
    <scope>NUCLEOTIDE SEQUENCE</scope>
    <source>
        <strain evidence="5">CBS 4856</strain>
    </source>
</reference>
<dbReference type="Gene3D" id="3.40.50.12650">
    <property type="match status" value="1"/>
</dbReference>
<organism evidence="5 6">
    <name type="scientific">Trichomonascus ciferrii</name>
    <dbReference type="NCBI Taxonomy" id="44093"/>
    <lineage>
        <taxon>Eukaryota</taxon>
        <taxon>Fungi</taxon>
        <taxon>Dikarya</taxon>
        <taxon>Ascomycota</taxon>
        <taxon>Saccharomycotina</taxon>
        <taxon>Dipodascomycetes</taxon>
        <taxon>Dipodascales</taxon>
        <taxon>Trichomonascaceae</taxon>
        <taxon>Trichomonascus</taxon>
        <taxon>Trichomonascus ciferrii complex</taxon>
    </lineage>
</organism>
<protein>
    <recommendedName>
        <fullName evidence="7">DNA repair metallo-beta-lactamase domain-containing protein</fullName>
    </recommendedName>
</protein>
<sequence length="574" mass="66729">MVAYPMEPCTIEMGSRTLRFTMVNANHCSGAVMFLFECDGKAVLYTGDTRAEEWFVNSLEQNPSLMPYMKGFRQLDNIYVDATFSYRLDHRYQNHYITFPTNRDGTLELLKELEKYPAHTKFYFATTNVMGFEDVWLMIYHKFNEQVYMNKHHWEIFNAIAPHSQWGRELLRCLTCDPSSRFHGTCDRFCRCYETHHRVRVVPVTNKTSVAIQQDAQPIDLNNEFMTKIVDEPFSVYYYNHPEPSYTENDPNKYYVLSKDGSCYLRTSIEFQYSRHSSKEEMVHLVSIFHPKTVHPFTATATDYLKGFKMEPIFGHVCDSGEFAFDIAMANNEEVAVKNTILGHEGDKLIKAAGKKLRGEVCDYSALSSNESDTNEDSDEIHQMLAEDGRRRKQEKSLASKPNTEEKTKPTIPEQQQASNSATMIRPEPNNVLSSPQMHENNEKINCPQENVCEQTLEIEKDSQRLLQAGSLKRQRDDDLDITKQLCKNARLQELHTNTVLTRRTKTVTEKQSSRLFEKLSMSCPQFFGKLFKSNNTDKDEEDNFHLEKILKLRNKFVKDDGSWFKMSFDFEKS</sequence>
<keyword evidence="1" id="KW-0540">Nuclease</keyword>
<dbReference type="GO" id="GO:0006303">
    <property type="term" value="P:double-strand break repair via nonhomologous end joining"/>
    <property type="evidence" value="ECO:0007669"/>
    <property type="project" value="TreeGrafter"/>
</dbReference>
<dbReference type="PANTHER" id="PTHR23240">
    <property type="entry name" value="DNA CROSS-LINK REPAIR PROTEIN PSO2/SNM1-RELATED"/>
    <property type="match status" value="1"/>
</dbReference>
<name>A0A642V996_9ASCO</name>
<dbReference type="EMBL" id="SWFS01000087">
    <property type="protein sequence ID" value="KAA8916710.1"/>
    <property type="molecule type" value="Genomic_DNA"/>
</dbReference>
<feature type="region of interest" description="Disordered" evidence="4">
    <location>
        <begin position="386"/>
        <end position="442"/>
    </location>
</feature>
<feature type="compositionally biased region" description="Basic and acidic residues" evidence="4">
    <location>
        <begin position="386"/>
        <end position="409"/>
    </location>
</feature>
<dbReference type="GO" id="GO:0035312">
    <property type="term" value="F:5'-3' DNA exonuclease activity"/>
    <property type="evidence" value="ECO:0007669"/>
    <property type="project" value="TreeGrafter"/>
</dbReference>